<evidence type="ECO:0000313" key="1">
    <source>
        <dbReference type="EMBL" id="OFV67720.1"/>
    </source>
</evidence>
<keyword evidence="2" id="KW-1185">Reference proteome</keyword>
<protein>
    <recommendedName>
        <fullName evidence="3">Transposase</fullName>
    </recommendedName>
</protein>
<organism evidence="1 2">
    <name type="scientific">Candidatus Syntropharchaeum caldarium</name>
    <dbReference type="NCBI Taxonomy" id="1838285"/>
    <lineage>
        <taxon>Archaea</taxon>
        <taxon>Methanobacteriati</taxon>
        <taxon>Methanobacteriota</taxon>
        <taxon>Stenosarchaea group</taxon>
        <taxon>Methanomicrobia</taxon>
        <taxon>Methanosarcinales</taxon>
        <taxon>ANME-2 cluster</taxon>
        <taxon>Candidatus Syntropharchaeum</taxon>
    </lineage>
</organism>
<dbReference type="STRING" id="1838285.SCAL_001095"/>
<accession>A0A1F2P8P5</accession>
<dbReference type="Proteomes" id="UP000186940">
    <property type="component" value="Unassembled WGS sequence"/>
</dbReference>
<name>A0A1F2P8P5_9EURY</name>
<dbReference type="AlphaFoldDB" id="A0A1F2P8P5"/>
<reference evidence="1" key="1">
    <citation type="submission" date="2016-05" db="EMBL/GenBank/DDBJ databases">
        <title>Microbial consortia oxidize butane by reversing methanogenesis.</title>
        <authorList>
            <person name="Laso-Perez R."/>
            <person name="Richter M."/>
            <person name="Wegener G."/>
            <person name="Musat F."/>
        </authorList>
    </citation>
    <scope>NUCLEOTIDE SEQUENCE [LARGE SCALE GENOMIC DNA]</scope>
    <source>
        <strain evidence="1">BOX2</strain>
    </source>
</reference>
<gene>
    <name evidence="1" type="ORF">SCAL_001095</name>
</gene>
<sequence>MRNRSAVERFNTWIESYRRILVRFERLAVCFMAAVK</sequence>
<proteinExistence type="predicted"/>
<dbReference type="EMBL" id="LYOS01000003">
    <property type="protein sequence ID" value="OFV67720.1"/>
    <property type="molecule type" value="Genomic_DNA"/>
</dbReference>
<evidence type="ECO:0008006" key="3">
    <source>
        <dbReference type="Google" id="ProtNLM"/>
    </source>
</evidence>
<evidence type="ECO:0000313" key="2">
    <source>
        <dbReference type="Proteomes" id="UP000186940"/>
    </source>
</evidence>
<comment type="caution">
    <text evidence="1">The sequence shown here is derived from an EMBL/GenBank/DDBJ whole genome shotgun (WGS) entry which is preliminary data.</text>
</comment>